<organism evidence="9 10">
    <name type="scientific">Rhizopogon vesiculosus</name>
    <dbReference type="NCBI Taxonomy" id="180088"/>
    <lineage>
        <taxon>Eukaryota</taxon>
        <taxon>Fungi</taxon>
        <taxon>Dikarya</taxon>
        <taxon>Basidiomycota</taxon>
        <taxon>Agaricomycotina</taxon>
        <taxon>Agaricomycetes</taxon>
        <taxon>Agaricomycetidae</taxon>
        <taxon>Boletales</taxon>
        <taxon>Suillineae</taxon>
        <taxon>Rhizopogonaceae</taxon>
        <taxon>Rhizopogon</taxon>
    </lineage>
</organism>
<comment type="similarity">
    <text evidence="2">Belongs to the major facilitator superfamily. Sugar transporter (TC 2.A.1.1) family.</text>
</comment>
<keyword evidence="3" id="KW-0813">Transport</keyword>
<evidence type="ECO:0000259" key="8">
    <source>
        <dbReference type="PROSITE" id="PS50850"/>
    </source>
</evidence>
<comment type="subcellular location">
    <subcellularLocation>
        <location evidence="1">Membrane</location>
        <topology evidence="1">Multi-pass membrane protein</topology>
    </subcellularLocation>
</comment>
<dbReference type="FunFam" id="1.20.1250.20:FF:000134">
    <property type="entry name" value="MFS sugar transporter protein"/>
    <property type="match status" value="1"/>
</dbReference>
<feature type="transmembrane region" description="Helical" evidence="7">
    <location>
        <begin position="309"/>
        <end position="331"/>
    </location>
</feature>
<keyword evidence="4 7" id="KW-0812">Transmembrane</keyword>
<dbReference type="STRING" id="180088.A0A1J8QGB8"/>
<dbReference type="AlphaFoldDB" id="A0A1J8QGB8"/>
<evidence type="ECO:0000256" key="1">
    <source>
        <dbReference type="ARBA" id="ARBA00004141"/>
    </source>
</evidence>
<feature type="transmembrane region" description="Helical" evidence="7">
    <location>
        <begin position="120"/>
        <end position="140"/>
    </location>
</feature>
<dbReference type="PROSITE" id="PS50850">
    <property type="entry name" value="MFS"/>
    <property type="match status" value="1"/>
</dbReference>
<keyword evidence="10" id="KW-1185">Reference proteome</keyword>
<evidence type="ECO:0000313" key="10">
    <source>
        <dbReference type="Proteomes" id="UP000183567"/>
    </source>
</evidence>
<feature type="transmembrane region" description="Helical" evidence="7">
    <location>
        <begin position="351"/>
        <end position="375"/>
    </location>
</feature>
<feature type="transmembrane region" description="Helical" evidence="7">
    <location>
        <begin position="426"/>
        <end position="446"/>
    </location>
</feature>
<feature type="transmembrane region" description="Helical" evidence="7">
    <location>
        <begin position="152"/>
        <end position="171"/>
    </location>
</feature>
<dbReference type="InterPro" id="IPR005828">
    <property type="entry name" value="MFS_sugar_transport-like"/>
</dbReference>
<evidence type="ECO:0000313" key="9">
    <source>
        <dbReference type="EMBL" id="OJA12416.1"/>
    </source>
</evidence>
<gene>
    <name evidence="9" type="ORF">AZE42_03390</name>
</gene>
<evidence type="ECO:0000256" key="5">
    <source>
        <dbReference type="ARBA" id="ARBA00022989"/>
    </source>
</evidence>
<dbReference type="EMBL" id="LVVM01004668">
    <property type="protein sequence ID" value="OJA12416.1"/>
    <property type="molecule type" value="Genomic_DNA"/>
</dbReference>
<evidence type="ECO:0000256" key="4">
    <source>
        <dbReference type="ARBA" id="ARBA00022692"/>
    </source>
</evidence>
<feature type="domain" description="Major facilitator superfamily (MFS) profile" evidence="8">
    <location>
        <begin position="1"/>
        <end position="449"/>
    </location>
</feature>
<proteinExistence type="inferred from homology"/>
<evidence type="ECO:0000256" key="7">
    <source>
        <dbReference type="SAM" id="Phobius"/>
    </source>
</evidence>
<sequence>MGLDSSMLNGLQILPGWQEYFHHPQDKTLGLMNSAQSIGSLAGTPLSPLISDKLGRRATMFIGAFIGLIGVIVQSSSTSVQIFIGARVIIGVGLAFSMNSAPLLIIELSYPTHRGKMTSLYNSLWYSGSIISAWICMAAYYDPGMSTWSWRIPTFIQAVIPVIQMVLIWFIPESPRFLVAKGLESRAAHVLAQYHANGGDEHDPLVLFEMAQIRHALKLERELTSGSSYLTCISTPGNRRRMFTVVSITIFSQWSGNGLVSYYINIVLEGVGITETGTKATINGGLQVFNLASALLGTMLVDKLGRRKLFLISNIGMLIVFSMWTVTTAVFDATADTAAATGKSETLSYTLVHLITSFLATVPLIFIYFFFYSFAYTTLLVSYTVEILPYNIRAKGIAIMNFTLCGTNAFNAFVNPWALTTIHWKYYLFYCGWLALELLFVFVLIIETTGRTLEETAALFDGRNIPRDIKKRSSEAPIALARISPHPRTSYPEKYALEDDLELQEGSGVRSYISSSRSEESAIGFGIGISK</sequence>
<dbReference type="Proteomes" id="UP000183567">
    <property type="component" value="Unassembled WGS sequence"/>
</dbReference>
<protein>
    <recommendedName>
        <fullName evidence="8">Major facilitator superfamily (MFS) profile domain-containing protein</fullName>
    </recommendedName>
</protein>
<dbReference type="SUPFAM" id="SSF103473">
    <property type="entry name" value="MFS general substrate transporter"/>
    <property type="match status" value="1"/>
</dbReference>
<evidence type="ECO:0000256" key="2">
    <source>
        <dbReference type="ARBA" id="ARBA00010992"/>
    </source>
</evidence>
<dbReference type="PANTHER" id="PTHR48022">
    <property type="entry name" value="PLASTIDIC GLUCOSE TRANSPORTER 4"/>
    <property type="match status" value="1"/>
</dbReference>
<keyword evidence="6 7" id="KW-0472">Membrane</keyword>
<feature type="transmembrane region" description="Helical" evidence="7">
    <location>
        <begin position="396"/>
        <end position="414"/>
    </location>
</feature>
<dbReference type="OrthoDB" id="6133115at2759"/>
<dbReference type="GO" id="GO:0016020">
    <property type="term" value="C:membrane"/>
    <property type="evidence" value="ECO:0007669"/>
    <property type="project" value="UniProtKB-SubCell"/>
</dbReference>
<dbReference type="Gene3D" id="1.20.1250.20">
    <property type="entry name" value="MFS general substrate transporter like domains"/>
    <property type="match status" value="1"/>
</dbReference>
<feature type="transmembrane region" description="Helical" evidence="7">
    <location>
        <begin position="58"/>
        <end position="76"/>
    </location>
</feature>
<name>A0A1J8QGB8_9AGAM</name>
<dbReference type="Pfam" id="PF00083">
    <property type="entry name" value="Sugar_tr"/>
    <property type="match status" value="1"/>
</dbReference>
<dbReference type="InterPro" id="IPR020846">
    <property type="entry name" value="MFS_dom"/>
</dbReference>
<accession>A0A1J8QGB8</accession>
<dbReference type="GO" id="GO:0005351">
    <property type="term" value="F:carbohydrate:proton symporter activity"/>
    <property type="evidence" value="ECO:0007669"/>
    <property type="project" value="TreeGrafter"/>
</dbReference>
<comment type="caution">
    <text evidence="9">The sequence shown here is derived from an EMBL/GenBank/DDBJ whole genome shotgun (WGS) entry which is preliminary data.</text>
</comment>
<feature type="transmembrane region" description="Helical" evidence="7">
    <location>
        <begin position="82"/>
        <end position="108"/>
    </location>
</feature>
<evidence type="ECO:0000256" key="3">
    <source>
        <dbReference type="ARBA" id="ARBA00022448"/>
    </source>
</evidence>
<dbReference type="InterPro" id="IPR036259">
    <property type="entry name" value="MFS_trans_sf"/>
</dbReference>
<keyword evidence="5 7" id="KW-1133">Transmembrane helix</keyword>
<dbReference type="InterPro" id="IPR050360">
    <property type="entry name" value="MFS_Sugar_Transporters"/>
</dbReference>
<reference evidence="9 10" key="1">
    <citation type="submission" date="2016-03" db="EMBL/GenBank/DDBJ databases">
        <title>Comparative genomics of the ectomycorrhizal sister species Rhizopogon vinicolor and Rhizopogon vesiculosus (Basidiomycota: Boletales) reveals a divergence of the mating type B locus.</title>
        <authorList>
            <person name="Mujic A.B."/>
            <person name="Kuo A."/>
            <person name="Tritt A."/>
            <person name="Lipzen A."/>
            <person name="Chen C."/>
            <person name="Johnson J."/>
            <person name="Sharma A."/>
            <person name="Barry K."/>
            <person name="Grigoriev I.V."/>
            <person name="Spatafora J.W."/>
        </authorList>
    </citation>
    <scope>NUCLEOTIDE SEQUENCE [LARGE SCALE GENOMIC DNA]</scope>
    <source>
        <strain evidence="9 10">AM-OR11-056</strain>
    </source>
</reference>
<evidence type="ECO:0000256" key="6">
    <source>
        <dbReference type="ARBA" id="ARBA00023136"/>
    </source>
</evidence>
<dbReference type="PANTHER" id="PTHR48022:SF64">
    <property type="entry name" value="MAJOR FACILITATOR SUPERFAMILY (MFS) PROFILE DOMAIN-CONTAINING PROTEIN"/>
    <property type="match status" value="1"/>
</dbReference>